<comment type="subcellular location">
    <subcellularLocation>
        <location evidence="1">Membrane</location>
        <topology evidence="1">Multi-pass membrane protein</topology>
    </subcellularLocation>
</comment>
<evidence type="ECO:0000256" key="3">
    <source>
        <dbReference type="ARBA" id="ARBA00022692"/>
    </source>
</evidence>
<evidence type="ECO:0000313" key="9">
    <source>
        <dbReference type="Proteomes" id="UP000019116"/>
    </source>
</evidence>
<feature type="transmembrane region" description="Helical" evidence="7">
    <location>
        <begin position="195"/>
        <end position="215"/>
    </location>
</feature>
<evidence type="ECO:0000256" key="2">
    <source>
        <dbReference type="ARBA" id="ARBA00009965"/>
    </source>
</evidence>
<organism evidence="8">
    <name type="scientific">Triticum aestivum</name>
    <name type="common">Wheat</name>
    <dbReference type="NCBI Taxonomy" id="4565"/>
    <lineage>
        <taxon>Eukaryota</taxon>
        <taxon>Viridiplantae</taxon>
        <taxon>Streptophyta</taxon>
        <taxon>Embryophyta</taxon>
        <taxon>Tracheophyta</taxon>
        <taxon>Spermatophyta</taxon>
        <taxon>Magnoliopsida</taxon>
        <taxon>Liliopsida</taxon>
        <taxon>Poales</taxon>
        <taxon>Poaceae</taxon>
        <taxon>BOP clade</taxon>
        <taxon>Pooideae</taxon>
        <taxon>Triticodae</taxon>
        <taxon>Triticeae</taxon>
        <taxon>Triticinae</taxon>
        <taxon>Triticum</taxon>
    </lineage>
</organism>
<feature type="region of interest" description="Disordered" evidence="6">
    <location>
        <begin position="1"/>
        <end position="37"/>
    </location>
</feature>
<sequence>MEGAGERDEIGHEPHHGGAVQSGGKHKDSTTGDEKDGEFQVQPRWRKFLAHVGSGALVAIGFLDPSNSSVGRLSWDDLCALYTNIIRQPWSENRYLSLNNLSWFLHIKSALIAQSCTGRHLAELCREEYPPFVNICLWIIAELAVISDDIPEVLGTAFAFNILFKIPVWAGVILTVFSTLLLLGVQRFGARKLEFIIAAFMFTMAGCFFGELSYLSPSARDVTKGMFVPSLRGKGAAANAMALFGAIIHRTTCSCTLPWSSHGRPHGQTKASERPADTSS</sequence>
<keyword evidence="5 7" id="KW-0472">Membrane</keyword>
<feature type="compositionally biased region" description="Basic and acidic residues" evidence="6">
    <location>
        <begin position="271"/>
        <end position="280"/>
    </location>
</feature>
<proteinExistence type="inferred from homology"/>
<keyword evidence="9" id="KW-1185">Reference proteome</keyword>
<keyword evidence="3 7" id="KW-0812">Transmembrane</keyword>
<feature type="region of interest" description="Disordered" evidence="6">
    <location>
        <begin position="261"/>
        <end position="280"/>
    </location>
</feature>
<name>A0A3B6U5A2_WHEAT</name>
<protein>
    <submittedName>
        <fullName evidence="8">Uncharacterized protein</fullName>
    </submittedName>
</protein>
<evidence type="ECO:0000256" key="6">
    <source>
        <dbReference type="SAM" id="MobiDB-lite"/>
    </source>
</evidence>
<dbReference type="GO" id="GO:0046873">
    <property type="term" value="F:metal ion transmembrane transporter activity"/>
    <property type="evidence" value="ECO:0007669"/>
    <property type="project" value="InterPro"/>
</dbReference>
<accession>A0A3B6U5A2</accession>
<feature type="transmembrane region" description="Helical" evidence="7">
    <location>
        <begin position="158"/>
        <end position="183"/>
    </location>
</feature>
<dbReference type="PRINTS" id="PR00447">
    <property type="entry name" value="NATRESASSCMP"/>
</dbReference>
<dbReference type="PANTHER" id="PTHR11706:SF48">
    <property type="entry name" value="METAL TRANSPORTER NRAT1"/>
    <property type="match status" value="1"/>
</dbReference>
<dbReference type="OrthoDB" id="1000207at2759"/>
<dbReference type="PaxDb" id="4565-Traes_6AS_B9B4AD633.1"/>
<dbReference type="SMR" id="A0A3B6U5A2"/>
<reference evidence="8" key="1">
    <citation type="submission" date="2018-08" db="EMBL/GenBank/DDBJ databases">
        <authorList>
            <person name="Rossello M."/>
        </authorList>
    </citation>
    <scope>NUCLEOTIDE SEQUENCE [LARGE SCALE GENOMIC DNA]</scope>
    <source>
        <strain evidence="8">cv. Chinese Spring</strain>
    </source>
</reference>
<dbReference type="InterPro" id="IPR001046">
    <property type="entry name" value="NRAMP_fam"/>
</dbReference>
<comment type="similarity">
    <text evidence="2">Belongs to the NRAMP (TC 2.A.55) family.</text>
</comment>
<evidence type="ECO:0000256" key="5">
    <source>
        <dbReference type="ARBA" id="ARBA00023136"/>
    </source>
</evidence>
<dbReference type="GO" id="GO:0016020">
    <property type="term" value="C:membrane"/>
    <property type="evidence" value="ECO:0007669"/>
    <property type="project" value="UniProtKB-SubCell"/>
</dbReference>
<keyword evidence="4 7" id="KW-1133">Transmembrane helix</keyword>
<evidence type="ECO:0000256" key="7">
    <source>
        <dbReference type="SAM" id="Phobius"/>
    </source>
</evidence>
<dbReference type="AlphaFoldDB" id="A0A3B6U5A2"/>
<dbReference type="EnsemblPlants" id="TraesCSU02G077000.2">
    <property type="protein sequence ID" value="TraesCSU02G077000.2"/>
    <property type="gene ID" value="TraesCSU02G077000"/>
</dbReference>
<evidence type="ECO:0000256" key="1">
    <source>
        <dbReference type="ARBA" id="ARBA00004141"/>
    </source>
</evidence>
<reference evidence="8" key="2">
    <citation type="submission" date="2018-10" db="UniProtKB">
        <authorList>
            <consortium name="EnsemblPlants"/>
        </authorList>
    </citation>
    <scope>IDENTIFICATION</scope>
</reference>
<feature type="compositionally biased region" description="Basic and acidic residues" evidence="6">
    <location>
        <begin position="25"/>
        <end position="37"/>
    </location>
</feature>
<dbReference type="PANTHER" id="PTHR11706">
    <property type="entry name" value="SOLUTE CARRIER PROTEIN FAMILY 11 MEMBER"/>
    <property type="match status" value="1"/>
</dbReference>
<dbReference type="STRING" id="4565.A0A3B6U5A2"/>
<evidence type="ECO:0000313" key="8">
    <source>
        <dbReference type="EnsemblPlants" id="TraesCSU02G077000.2"/>
    </source>
</evidence>
<dbReference type="Proteomes" id="UP000019116">
    <property type="component" value="Chromosome Un"/>
</dbReference>
<dbReference type="Pfam" id="PF01566">
    <property type="entry name" value="Nramp"/>
    <property type="match status" value="1"/>
</dbReference>
<dbReference type="Gramene" id="TraesCSU02G077000.2">
    <property type="protein sequence ID" value="TraesCSU02G077000.2"/>
    <property type="gene ID" value="TraesCSU02G077000"/>
</dbReference>
<feature type="compositionally biased region" description="Basic and acidic residues" evidence="6">
    <location>
        <begin position="1"/>
        <end position="16"/>
    </location>
</feature>
<evidence type="ECO:0000256" key="4">
    <source>
        <dbReference type="ARBA" id="ARBA00022989"/>
    </source>
</evidence>